<name>A0A2S0P9Q6_9NEIS</name>
<dbReference type="EMBL" id="CP028519">
    <property type="protein sequence ID" value="AVY94134.1"/>
    <property type="molecule type" value="Genomic_DNA"/>
</dbReference>
<dbReference type="KEGG" id="maer:DAI18_08815"/>
<proteinExistence type="predicted"/>
<dbReference type="AlphaFoldDB" id="A0A2S0P9Q6"/>
<dbReference type="OrthoDB" id="6015875at2"/>
<gene>
    <name evidence="1" type="ORF">DAI18_08815</name>
</gene>
<accession>A0A2S0P9Q6</accession>
<keyword evidence="2" id="KW-1185">Reference proteome</keyword>
<evidence type="ECO:0000313" key="2">
    <source>
        <dbReference type="Proteomes" id="UP000244173"/>
    </source>
</evidence>
<sequence>MRDDTLADFLAPGLFPADLPALSDLLGARQVIDALITLFRGGEDEVLVRLLVLREIGARAGAPRWTPQDLQQRFAYLNPTKLDTVLKRLRENGLLLWHADSGDYQLAEHARRVLAALATLVQLDGDDAELGYLAGQVAAGQAMGEVSGEALTHLLARLNELHAEFEEALESQSEFRIRAAQGRLEAVWRWVARGTEVVRAIIRDDTQDLSTLAAAQQVAYAQARMLHLAGTFQRRLAQLAVQRVHLGQSGLTSTDIAGWLRTQSAPALAGLLDGVLSPPPLAAFLSTPELADVAEYELIARERVVAATTGLPPSRATDDAEPQAAERQQEADAFLEALDALPPGRMAPIAGIVLADSYAETAYRMSLLALLGDPEPGDDAGALSRLATAPWALAGGEGLTHPDHPEIASLSDAQLIPFTDR</sequence>
<dbReference type="Proteomes" id="UP000244173">
    <property type="component" value="Chromosome"/>
</dbReference>
<evidence type="ECO:0000313" key="1">
    <source>
        <dbReference type="EMBL" id="AVY94134.1"/>
    </source>
</evidence>
<dbReference type="RefSeq" id="WP_028500224.1">
    <property type="nucleotide sequence ID" value="NZ_CALFSO010000097.1"/>
</dbReference>
<reference evidence="1 2" key="1">
    <citation type="submission" date="2018-04" db="EMBL/GenBank/DDBJ databases">
        <title>Denitrifier Microvirgula.</title>
        <authorList>
            <person name="Anderson E."/>
            <person name="Jang J."/>
            <person name="Ishii S."/>
        </authorList>
    </citation>
    <scope>NUCLEOTIDE SEQUENCE [LARGE SCALE GENOMIC DNA]</scope>
    <source>
        <strain evidence="1 2">BE2.4</strain>
    </source>
</reference>
<dbReference type="STRING" id="1122240.GCA_000620105_03399"/>
<protein>
    <submittedName>
        <fullName evidence="1">Uncharacterized protein</fullName>
    </submittedName>
</protein>
<organism evidence="1 2">
    <name type="scientific">Microvirgula aerodenitrificans</name>
    <dbReference type="NCBI Taxonomy" id="57480"/>
    <lineage>
        <taxon>Bacteria</taxon>
        <taxon>Pseudomonadati</taxon>
        <taxon>Pseudomonadota</taxon>
        <taxon>Betaproteobacteria</taxon>
        <taxon>Neisseriales</taxon>
        <taxon>Aquaspirillaceae</taxon>
        <taxon>Microvirgula</taxon>
    </lineage>
</organism>